<evidence type="ECO:0000313" key="2">
    <source>
        <dbReference type="EMBL" id="RJT27835.1"/>
    </source>
</evidence>
<dbReference type="RefSeq" id="WP_120018774.1">
    <property type="nucleotide sequence ID" value="NZ_QZWZ01000058.1"/>
</dbReference>
<proteinExistence type="predicted"/>
<dbReference type="EMBL" id="QZWZ01000058">
    <property type="protein sequence ID" value="RJT27835.1"/>
    <property type="molecule type" value="Genomic_DNA"/>
</dbReference>
<protein>
    <submittedName>
        <fullName evidence="2">XRE family transcriptional regulator</fullName>
    </submittedName>
</protein>
<organism evidence="2 3">
    <name type="scientific">Mesorhizobium waimense</name>
    <dbReference type="NCBI Taxonomy" id="1300307"/>
    <lineage>
        <taxon>Bacteria</taxon>
        <taxon>Pseudomonadati</taxon>
        <taxon>Pseudomonadota</taxon>
        <taxon>Alphaproteobacteria</taxon>
        <taxon>Hyphomicrobiales</taxon>
        <taxon>Phyllobacteriaceae</taxon>
        <taxon>Mesorhizobium</taxon>
    </lineage>
</organism>
<dbReference type="Gene3D" id="1.10.260.40">
    <property type="entry name" value="lambda repressor-like DNA-binding domains"/>
    <property type="match status" value="1"/>
</dbReference>
<dbReference type="OrthoDB" id="6386497at2"/>
<dbReference type="InterPro" id="IPR001387">
    <property type="entry name" value="Cro/C1-type_HTH"/>
</dbReference>
<name>A0A3A5K0A0_9HYPH</name>
<dbReference type="SMART" id="SM00530">
    <property type="entry name" value="HTH_XRE"/>
    <property type="match status" value="1"/>
</dbReference>
<comment type="caution">
    <text evidence="2">The sequence shown here is derived from an EMBL/GenBank/DDBJ whole genome shotgun (WGS) entry which is preliminary data.</text>
</comment>
<gene>
    <name evidence="2" type="ORF">D3227_35455</name>
</gene>
<evidence type="ECO:0000313" key="3">
    <source>
        <dbReference type="Proteomes" id="UP000272706"/>
    </source>
</evidence>
<evidence type="ECO:0000259" key="1">
    <source>
        <dbReference type="PROSITE" id="PS50943"/>
    </source>
</evidence>
<reference evidence="2 3" key="1">
    <citation type="submission" date="2018-09" db="EMBL/GenBank/DDBJ databases">
        <title>Mesorhizobium carmichaelinearum sp. nov. isolated from Carmichaelinea spp. root nodules in New Zealand.</title>
        <authorList>
            <person name="De Meyer S.E."/>
        </authorList>
    </citation>
    <scope>NUCLEOTIDE SEQUENCE [LARGE SCALE GENOMIC DNA]</scope>
    <source>
        <strain evidence="2 3">ICMP19557</strain>
    </source>
</reference>
<keyword evidence="3" id="KW-1185">Reference proteome</keyword>
<dbReference type="CDD" id="cd00093">
    <property type="entry name" value="HTH_XRE"/>
    <property type="match status" value="1"/>
</dbReference>
<dbReference type="AlphaFoldDB" id="A0A3A5K0A0"/>
<sequence length="194" mass="21438">MPYATDEILQTLRGAREYSGLSQRDLSARIGVPQSHISKIESGATDLRLSSLVEFARALDYELVLVPRKALPAVEAIVSSASATLSVEARQRSQVFHRAQAALARLSRDDPEAAEIRRLDQTLRELANFQLGKNDLEALRAIADRLMKLPAGPAALPIIERVSRQLRGLRNRIAHALPQAPRPAYELDEDDEDA</sequence>
<dbReference type="PROSITE" id="PS50943">
    <property type="entry name" value="HTH_CROC1"/>
    <property type="match status" value="1"/>
</dbReference>
<dbReference type="GO" id="GO:0003677">
    <property type="term" value="F:DNA binding"/>
    <property type="evidence" value="ECO:0007669"/>
    <property type="project" value="InterPro"/>
</dbReference>
<dbReference type="Proteomes" id="UP000272706">
    <property type="component" value="Unassembled WGS sequence"/>
</dbReference>
<dbReference type="InterPro" id="IPR010982">
    <property type="entry name" value="Lambda_DNA-bd_dom_sf"/>
</dbReference>
<feature type="domain" description="HTH cro/C1-type" evidence="1">
    <location>
        <begin position="12"/>
        <end position="66"/>
    </location>
</feature>
<dbReference type="SUPFAM" id="SSF47413">
    <property type="entry name" value="lambda repressor-like DNA-binding domains"/>
    <property type="match status" value="1"/>
</dbReference>
<accession>A0A3A5K0A0</accession>
<dbReference type="Pfam" id="PF01381">
    <property type="entry name" value="HTH_3"/>
    <property type="match status" value="1"/>
</dbReference>